<evidence type="ECO:0000313" key="3">
    <source>
        <dbReference type="Proteomes" id="UP000242188"/>
    </source>
</evidence>
<organism evidence="2 3">
    <name type="scientific">Mizuhopecten yessoensis</name>
    <name type="common">Japanese scallop</name>
    <name type="synonym">Patinopecten yessoensis</name>
    <dbReference type="NCBI Taxonomy" id="6573"/>
    <lineage>
        <taxon>Eukaryota</taxon>
        <taxon>Metazoa</taxon>
        <taxon>Spiralia</taxon>
        <taxon>Lophotrochozoa</taxon>
        <taxon>Mollusca</taxon>
        <taxon>Bivalvia</taxon>
        <taxon>Autobranchia</taxon>
        <taxon>Pteriomorphia</taxon>
        <taxon>Pectinida</taxon>
        <taxon>Pectinoidea</taxon>
        <taxon>Pectinidae</taxon>
        <taxon>Mizuhopecten</taxon>
    </lineage>
</organism>
<reference evidence="2 3" key="1">
    <citation type="journal article" date="2017" name="Nat. Ecol. Evol.">
        <title>Scallop genome provides insights into evolution of bilaterian karyotype and development.</title>
        <authorList>
            <person name="Wang S."/>
            <person name="Zhang J."/>
            <person name="Jiao W."/>
            <person name="Li J."/>
            <person name="Xun X."/>
            <person name="Sun Y."/>
            <person name="Guo X."/>
            <person name="Huan P."/>
            <person name="Dong B."/>
            <person name="Zhang L."/>
            <person name="Hu X."/>
            <person name="Sun X."/>
            <person name="Wang J."/>
            <person name="Zhao C."/>
            <person name="Wang Y."/>
            <person name="Wang D."/>
            <person name="Huang X."/>
            <person name="Wang R."/>
            <person name="Lv J."/>
            <person name="Li Y."/>
            <person name="Zhang Z."/>
            <person name="Liu B."/>
            <person name="Lu W."/>
            <person name="Hui Y."/>
            <person name="Liang J."/>
            <person name="Zhou Z."/>
            <person name="Hou R."/>
            <person name="Li X."/>
            <person name="Liu Y."/>
            <person name="Li H."/>
            <person name="Ning X."/>
            <person name="Lin Y."/>
            <person name="Zhao L."/>
            <person name="Xing Q."/>
            <person name="Dou J."/>
            <person name="Li Y."/>
            <person name="Mao J."/>
            <person name="Guo H."/>
            <person name="Dou H."/>
            <person name="Li T."/>
            <person name="Mu C."/>
            <person name="Jiang W."/>
            <person name="Fu Q."/>
            <person name="Fu X."/>
            <person name="Miao Y."/>
            <person name="Liu J."/>
            <person name="Yu Q."/>
            <person name="Li R."/>
            <person name="Liao H."/>
            <person name="Li X."/>
            <person name="Kong Y."/>
            <person name="Jiang Z."/>
            <person name="Chourrout D."/>
            <person name="Li R."/>
            <person name="Bao Z."/>
        </authorList>
    </citation>
    <scope>NUCLEOTIDE SEQUENCE [LARGE SCALE GENOMIC DNA]</scope>
    <source>
        <strain evidence="2 3">PY_sf001</strain>
    </source>
</reference>
<name>A0A210PVW0_MIZYE</name>
<dbReference type="Proteomes" id="UP000242188">
    <property type="component" value="Unassembled WGS sequence"/>
</dbReference>
<keyword evidence="1" id="KW-1133">Transmembrane helix</keyword>
<dbReference type="Gene3D" id="3.90.550.20">
    <property type="match status" value="1"/>
</dbReference>
<evidence type="ECO:0008006" key="4">
    <source>
        <dbReference type="Google" id="ProtNLM"/>
    </source>
</evidence>
<dbReference type="InterPro" id="IPR029044">
    <property type="entry name" value="Nucleotide-diphossugar_trans"/>
</dbReference>
<protein>
    <recommendedName>
        <fullName evidence="4">Alpha-1,4-N-acetylglucosaminyltransferase</fullName>
    </recommendedName>
</protein>
<gene>
    <name evidence="2" type="ORF">KP79_PYT04486</name>
</gene>
<evidence type="ECO:0000256" key="1">
    <source>
        <dbReference type="SAM" id="Phobius"/>
    </source>
</evidence>
<keyword evidence="1" id="KW-0472">Membrane</keyword>
<proteinExistence type="predicted"/>
<dbReference type="Pfam" id="PF04488">
    <property type="entry name" value="Gly_transf_sug"/>
    <property type="match status" value="1"/>
</dbReference>
<dbReference type="EMBL" id="NEDP02005459">
    <property type="protein sequence ID" value="OWF40609.1"/>
    <property type="molecule type" value="Genomic_DNA"/>
</dbReference>
<keyword evidence="3" id="KW-1185">Reference proteome</keyword>
<dbReference type="SUPFAM" id="SSF53448">
    <property type="entry name" value="Nucleotide-diphospho-sugar transferases"/>
    <property type="match status" value="1"/>
</dbReference>
<comment type="caution">
    <text evidence="2">The sequence shown here is derived from an EMBL/GenBank/DDBJ whole genome shotgun (WGS) entry which is preliminary data.</text>
</comment>
<dbReference type="AlphaFoldDB" id="A0A210PVW0"/>
<accession>A0A210PVW0</accession>
<keyword evidence="1" id="KW-0812">Transmembrane</keyword>
<sequence length="374" mass="43409">MAKLLWRRVSPRVKRLLYVFALCCLVFTGYVFIGNSVMYEEPSGLPDQVTQITAKEKIFDPKDYTSCPSPIDIYEERNVTHHKLQIRCGVGKAELFTDFSSDAKVLSINSGEPCLYNAINNYCPSDGYKVPNLAHYIWFNIKTMSFYHFLSFMSVHLFQAPCVILVHGHLPGGPYWRYLVRVVPNIIHVATNPPSTFNGKSIVSMEHKSDLVRLFVLKEYGGIYFDIDSVLLRSLDSIRNHSVTMSLEYWSNLSNGLILAEPDAKFTRMWISKYREYTYDPEFYFEYSLFVPTKIARLHPKWIHVEHMTFCSPNGENRNQIFEGNYDWGKNFALHLYIRFYKKEHSCADVRKLNTTIGAVARFVIYGTRKLCLD</sequence>
<dbReference type="PANTHER" id="PTHR46830">
    <property type="entry name" value="TRANSFERASE, PUTATIVE-RELATED"/>
    <property type="match status" value="1"/>
</dbReference>
<dbReference type="InterPro" id="IPR007577">
    <property type="entry name" value="GlycoTrfase_DXD_sugar-bd_CS"/>
</dbReference>
<evidence type="ECO:0000313" key="2">
    <source>
        <dbReference type="EMBL" id="OWF40609.1"/>
    </source>
</evidence>
<feature type="transmembrane region" description="Helical" evidence="1">
    <location>
        <begin position="16"/>
        <end position="33"/>
    </location>
</feature>
<dbReference type="PANTHER" id="PTHR46830:SF1">
    <property type="entry name" value="ALPHA-1,4-N-ACETYLGLUCOSAMINYLTRANSFERASE"/>
    <property type="match status" value="1"/>
</dbReference>
<dbReference type="OrthoDB" id="6150660at2759"/>